<evidence type="ECO:0000313" key="8">
    <source>
        <dbReference type="Proteomes" id="UP000502260"/>
    </source>
</evidence>
<dbReference type="Gene3D" id="1.10.287.130">
    <property type="match status" value="1"/>
</dbReference>
<accession>A0A6F8VDB8</accession>
<dbReference type="InterPro" id="IPR036097">
    <property type="entry name" value="HisK_dim/P_sf"/>
</dbReference>
<evidence type="ECO:0000256" key="2">
    <source>
        <dbReference type="ARBA" id="ARBA00012438"/>
    </source>
</evidence>
<dbReference type="RefSeq" id="WP_173066127.1">
    <property type="nucleotide sequence ID" value="NZ_AP022853.1"/>
</dbReference>
<dbReference type="GO" id="GO:0000155">
    <property type="term" value="F:phosphorelay sensor kinase activity"/>
    <property type="evidence" value="ECO:0007669"/>
    <property type="project" value="InterPro"/>
</dbReference>
<dbReference type="CDD" id="cd00082">
    <property type="entry name" value="HisKA"/>
    <property type="match status" value="1"/>
</dbReference>
<dbReference type="EC" id="2.7.13.3" evidence="2"/>
<dbReference type="PANTHER" id="PTHR43711">
    <property type="entry name" value="TWO-COMPONENT HISTIDINE KINASE"/>
    <property type="match status" value="1"/>
</dbReference>
<dbReference type="SMART" id="SM00388">
    <property type="entry name" value="HisKA"/>
    <property type="match status" value="1"/>
</dbReference>
<organism evidence="7 8">
    <name type="scientific">Sulfurimicrobium lacus</name>
    <dbReference type="NCBI Taxonomy" id="2715678"/>
    <lineage>
        <taxon>Bacteria</taxon>
        <taxon>Pseudomonadati</taxon>
        <taxon>Pseudomonadota</taxon>
        <taxon>Betaproteobacteria</taxon>
        <taxon>Nitrosomonadales</taxon>
        <taxon>Sulfuricellaceae</taxon>
        <taxon>Sulfurimicrobium</taxon>
    </lineage>
</organism>
<sequence length="113" mass="12367">MKLDEVCNNAQCPFAPEMPRICPGLKPVLDETRQAKAQLIAHIGHELRTPLNTILGFAQMLDCCSDDTKLGEERESIDSILAASRQLLHSIGTLLALETVEIGDPESELRSPS</sequence>
<keyword evidence="4" id="KW-0418">Kinase</keyword>
<dbReference type="AlphaFoldDB" id="A0A6F8VDB8"/>
<protein>
    <recommendedName>
        <fullName evidence="2">histidine kinase</fullName>
        <ecNumber evidence="2">2.7.13.3</ecNumber>
    </recommendedName>
</protein>
<reference evidence="8" key="1">
    <citation type="submission" date="2020-03" db="EMBL/GenBank/DDBJ databases">
        <title>Complete genome sequence of sulfur-oxidizing bacterium skT11.</title>
        <authorList>
            <person name="Kanda M."/>
            <person name="Kojima H."/>
            <person name="Fukui M."/>
        </authorList>
    </citation>
    <scope>NUCLEOTIDE SEQUENCE [LARGE SCALE GENOMIC DNA]</scope>
    <source>
        <strain evidence="8">skT11</strain>
    </source>
</reference>
<name>A0A6F8VDB8_9PROT</name>
<evidence type="ECO:0000259" key="6">
    <source>
        <dbReference type="SMART" id="SM00388"/>
    </source>
</evidence>
<keyword evidence="8" id="KW-1185">Reference proteome</keyword>
<evidence type="ECO:0000256" key="4">
    <source>
        <dbReference type="ARBA" id="ARBA00022777"/>
    </source>
</evidence>
<dbReference type="PANTHER" id="PTHR43711:SF26">
    <property type="entry name" value="SENSOR HISTIDINE KINASE RCSC"/>
    <property type="match status" value="1"/>
</dbReference>
<keyword evidence="5" id="KW-0902">Two-component regulatory system</keyword>
<dbReference type="InterPro" id="IPR003661">
    <property type="entry name" value="HisK_dim/P_dom"/>
</dbReference>
<keyword evidence="3" id="KW-0808">Transferase</keyword>
<dbReference type="Proteomes" id="UP000502260">
    <property type="component" value="Chromosome"/>
</dbReference>
<dbReference type="Pfam" id="PF00512">
    <property type="entry name" value="HisKA"/>
    <property type="match status" value="1"/>
</dbReference>
<dbReference type="KEGG" id="slac:SKTS_26990"/>
<feature type="domain" description="Signal transduction histidine kinase dimerisation/phosphoacceptor" evidence="6">
    <location>
        <begin position="35"/>
        <end position="103"/>
    </location>
</feature>
<evidence type="ECO:0000313" key="7">
    <source>
        <dbReference type="EMBL" id="BCB27813.1"/>
    </source>
</evidence>
<dbReference type="SUPFAM" id="SSF47384">
    <property type="entry name" value="Homodimeric domain of signal transducing histidine kinase"/>
    <property type="match status" value="1"/>
</dbReference>
<gene>
    <name evidence="7" type="ORF">SKTS_26990</name>
</gene>
<evidence type="ECO:0000256" key="3">
    <source>
        <dbReference type="ARBA" id="ARBA00022679"/>
    </source>
</evidence>
<evidence type="ECO:0000256" key="1">
    <source>
        <dbReference type="ARBA" id="ARBA00000085"/>
    </source>
</evidence>
<comment type="catalytic activity">
    <reaction evidence="1">
        <text>ATP + protein L-histidine = ADP + protein N-phospho-L-histidine.</text>
        <dbReference type="EC" id="2.7.13.3"/>
    </reaction>
</comment>
<dbReference type="EMBL" id="AP022853">
    <property type="protein sequence ID" value="BCB27813.1"/>
    <property type="molecule type" value="Genomic_DNA"/>
</dbReference>
<proteinExistence type="predicted"/>
<evidence type="ECO:0000256" key="5">
    <source>
        <dbReference type="ARBA" id="ARBA00023012"/>
    </source>
</evidence>
<dbReference type="InterPro" id="IPR050736">
    <property type="entry name" value="Sensor_HK_Regulatory"/>
</dbReference>